<dbReference type="Gene3D" id="2.40.50.100">
    <property type="match status" value="1"/>
</dbReference>
<dbReference type="SUPFAM" id="SSF51230">
    <property type="entry name" value="Single hybrid motif"/>
    <property type="match status" value="1"/>
</dbReference>
<organism evidence="2 3">
    <name type="scientific">Tetradesmus obliquus</name>
    <name type="common">Green alga</name>
    <name type="synonym">Acutodesmus obliquus</name>
    <dbReference type="NCBI Taxonomy" id="3088"/>
    <lineage>
        <taxon>Eukaryota</taxon>
        <taxon>Viridiplantae</taxon>
        <taxon>Chlorophyta</taxon>
        <taxon>core chlorophytes</taxon>
        <taxon>Chlorophyceae</taxon>
        <taxon>CS clade</taxon>
        <taxon>Sphaeropleales</taxon>
        <taxon>Scenedesmaceae</taxon>
        <taxon>Tetradesmus</taxon>
    </lineage>
</organism>
<keyword evidence="3" id="KW-1185">Reference proteome</keyword>
<sequence>MAFAMSTVARNSVGRSCRLSRPVGSNLTARIQPVRAVKVEKEVEEAAEVEELFDDGPDVSPTTIEVQQLLNTLVTDTEIAEMELKMGNFHLKVRRNFDAPAAAVAAAPAAAAVAAAPAAAAAAPVASWASVDERSEEESVDEGMVYVTAPKVGVFRRGRYAAGKKVGKGNIANVGDTVKKGQTLGYVEQLGTFVEVKAPQAGEITAYRAEEGDPVEYHQTCVEIAPFFGGHIIGDSKYA</sequence>
<dbReference type="Pfam" id="PF00364">
    <property type="entry name" value="Biotin_lipoyl"/>
    <property type="match status" value="1"/>
</dbReference>
<feature type="domain" description="Lipoyl-binding" evidence="1">
    <location>
        <begin position="168"/>
        <end position="223"/>
    </location>
</feature>
<dbReference type="PANTHER" id="PTHR47597:SF1">
    <property type="entry name" value="IS A MEMBER OF THE PF|00364 BIOTIN-REQUIRING ENZYMES FAMILY-RELATED"/>
    <property type="match status" value="1"/>
</dbReference>
<accession>A0ABY8UDX6</accession>
<reference evidence="2 3" key="1">
    <citation type="submission" date="2023-05" db="EMBL/GenBank/DDBJ databases">
        <title>A 100% complete, gapless, phased diploid assembly of the Scenedesmus obliquus UTEX 3031 genome.</title>
        <authorList>
            <person name="Biondi T.C."/>
            <person name="Hanschen E.R."/>
            <person name="Kwon T."/>
            <person name="Eng W."/>
            <person name="Kruse C.P.S."/>
            <person name="Koehler S.I."/>
            <person name="Kunde Y."/>
            <person name="Gleasner C.D."/>
            <person name="You Mak K.T."/>
            <person name="Polle J."/>
            <person name="Hovde B.T."/>
            <person name="Starkenburg S.R."/>
        </authorList>
    </citation>
    <scope>NUCLEOTIDE SEQUENCE [LARGE SCALE GENOMIC DNA]</scope>
    <source>
        <strain evidence="2 3">DOE0152z</strain>
    </source>
</reference>
<evidence type="ECO:0000313" key="2">
    <source>
        <dbReference type="EMBL" id="WIA19249.1"/>
    </source>
</evidence>
<protein>
    <recommendedName>
        <fullName evidence="1">Lipoyl-binding domain-containing protein</fullName>
    </recommendedName>
</protein>
<evidence type="ECO:0000259" key="1">
    <source>
        <dbReference type="Pfam" id="PF00364"/>
    </source>
</evidence>
<dbReference type="InterPro" id="IPR053217">
    <property type="entry name" value="ACC_Biotin_Carrier"/>
</dbReference>
<dbReference type="InterPro" id="IPR000089">
    <property type="entry name" value="Biotin_lipoyl"/>
</dbReference>
<dbReference type="EMBL" id="CP126217">
    <property type="protein sequence ID" value="WIA19249.1"/>
    <property type="molecule type" value="Genomic_DNA"/>
</dbReference>
<proteinExistence type="predicted"/>
<name>A0ABY8UDX6_TETOB</name>
<dbReference type="InterPro" id="IPR011053">
    <property type="entry name" value="Single_hybrid_motif"/>
</dbReference>
<gene>
    <name evidence="2" type="ORF">OEZ85_003886</name>
</gene>
<dbReference type="PANTHER" id="PTHR47597">
    <property type="entry name" value="IS A MEMBER OF THE PF|00364 BIOTIN-REQUIRING ENZYMES FAMILY-RELATED"/>
    <property type="match status" value="1"/>
</dbReference>
<dbReference type="Proteomes" id="UP001244341">
    <property type="component" value="Chromosome 10b"/>
</dbReference>
<dbReference type="CDD" id="cd06850">
    <property type="entry name" value="biotinyl_domain"/>
    <property type="match status" value="1"/>
</dbReference>
<evidence type="ECO:0000313" key="3">
    <source>
        <dbReference type="Proteomes" id="UP001244341"/>
    </source>
</evidence>